<evidence type="ECO:0000313" key="2">
    <source>
        <dbReference type="Proteomes" id="UP001232148"/>
    </source>
</evidence>
<keyword evidence="2" id="KW-1185">Reference proteome</keyword>
<evidence type="ECO:0000313" key="1">
    <source>
        <dbReference type="EMBL" id="KAK2026767.1"/>
    </source>
</evidence>
<accession>A0AAD9HF26</accession>
<organism evidence="1 2">
    <name type="scientific">Colletotrichum zoysiae</name>
    <dbReference type="NCBI Taxonomy" id="1216348"/>
    <lineage>
        <taxon>Eukaryota</taxon>
        <taxon>Fungi</taxon>
        <taxon>Dikarya</taxon>
        <taxon>Ascomycota</taxon>
        <taxon>Pezizomycotina</taxon>
        <taxon>Sordariomycetes</taxon>
        <taxon>Hypocreomycetidae</taxon>
        <taxon>Glomerellales</taxon>
        <taxon>Glomerellaceae</taxon>
        <taxon>Colletotrichum</taxon>
        <taxon>Colletotrichum graminicola species complex</taxon>
    </lineage>
</organism>
<comment type="caution">
    <text evidence="1">The sequence shown here is derived from an EMBL/GenBank/DDBJ whole genome shotgun (WGS) entry which is preliminary data.</text>
</comment>
<protein>
    <submittedName>
        <fullName evidence="1">Uncharacterized protein</fullName>
    </submittedName>
</protein>
<name>A0AAD9HF26_9PEZI</name>
<dbReference type="Proteomes" id="UP001232148">
    <property type="component" value="Unassembled WGS sequence"/>
</dbReference>
<reference evidence="1" key="1">
    <citation type="submission" date="2021-06" db="EMBL/GenBank/DDBJ databases">
        <title>Comparative genomics, transcriptomics and evolutionary studies reveal genomic signatures of adaptation to plant cell wall in hemibiotrophic fungi.</title>
        <authorList>
            <consortium name="DOE Joint Genome Institute"/>
            <person name="Baroncelli R."/>
            <person name="Diaz J.F."/>
            <person name="Benocci T."/>
            <person name="Peng M."/>
            <person name="Battaglia E."/>
            <person name="Haridas S."/>
            <person name="Andreopoulos W."/>
            <person name="Labutti K."/>
            <person name="Pangilinan J."/>
            <person name="Floch G.L."/>
            <person name="Makela M.R."/>
            <person name="Henrissat B."/>
            <person name="Grigoriev I.V."/>
            <person name="Crouch J.A."/>
            <person name="De Vries R.P."/>
            <person name="Sukno S.A."/>
            <person name="Thon M.R."/>
        </authorList>
    </citation>
    <scope>NUCLEOTIDE SEQUENCE</scope>
    <source>
        <strain evidence="1">MAFF235873</strain>
    </source>
</reference>
<dbReference type="EMBL" id="MU842908">
    <property type="protein sequence ID" value="KAK2026767.1"/>
    <property type="molecule type" value="Genomic_DNA"/>
</dbReference>
<proteinExistence type="predicted"/>
<sequence>MVAHSPIRETKGVFITVASGYTANVGSIAGAWKHEFDLWRFRSTTETLVTVACYSSVPLTSPLTIS</sequence>
<dbReference type="AlphaFoldDB" id="A0AAD9HF26"/>
<gene>
    <name evidence="1" type="ORF">LX32DRAFT_641590</name>
</gene>